<comment type="subcellular location">
    <subcellularLocation>
        <location evidence="1 8">Cell membrane</location>
        <topology evidence="1 8">Multi-pass membrane protein</topology>
    </subcellularLocation>
</comment>
<dbReference type="AlphaFoldDB" id="A0A1I6K0N1"/>
<evidence type="ECO:0000313" key="10">
    <source>
        <dbReference type="Proteomes" id="UP000199659"/>
    </source>
</evidence>
<reference evidence="9 10" key="1">
    <citation type="submission" date="2016-10" db="EMBL/GenBank/DDBJ databases">
        <authorList>
            <person name="de Groot N.N."/>
        </authorList>
    </citation>
    <scope>NUCLEOTIDE SEQUENCE [LARGE SCALE GENOMIC DNA]</scope>
    <source>
        <strain evidence="9 10">743A</strain>
    </source>
</reference>
<keyword evidence="6 8" id="KW-1133">Transmembrane helix</keyword>
<dbReference type="Gene3D" id="1.20.1740.10">
    <property type="entry name" value="Amino acid/polyamine transporter I"/>
    <property type="match status" value="1"/>
</dbReference>
<sequence length="422" mass="45570">MLIVLLGTHIYFTLHLKFPQKKILSAIKFSVMPDPNALQNKFKNNKKSISSFAALSTTLAATLGTGNIVGVSTAIALGGPGAVFWCWLTGILGMATSYAECYLSFLYRIPQPDGGYIGGPMYVLKNGLKRKKLSIFYALCTICAAFGVGCTTQSNAITQTTTALWNISPSIVGITVSILCGFVIIGGIRSIGNICSKLVPIMGAFYIICCLLLLCINHSFLILAIQYIVKNAFCSSAAFGGFIGSSFQLAARYGIARGLFTNEAGLGSAAIASSEADTKNPKRQAFIQMTATFWDTVFMCAITGLVIVSNILKNPSSIQGYSHANLTTAAFQCLPYGDTLLAVSLIAFALATLIGWCFFGERATYFLFGEKGKKQYQTIYLFMIYLGAIMSLDLAWELTDLINACMVIPNIIALFCLRKQIK</sequence>
<keyword evidence="8" id="KW-0769">Symport</keyword>
<feature type="transmembrane region" description="Helical" evidence="8">
    <location>
        <begin position="379"/>
        <end position="395"/>
    </location>
</feature>
<dbReference type="PRINTS" id="PR00175">
    <property type="entry name" value="NAALASMPORT"/>
</dbReference>
<feature type="transmembrane region" description="Helical" evidence="8">
    <location>
        <begin position="135"/>
        <end position="157"/>
    </location>
</feature>
<keyword evidence="4 8" id="KW-1003">Cell membrane</keyword>
<keyword evidence="10" id="KW-1185">Reference proteome</keyword>
<dbReference type="Proteomes" id="UP000199659">
    <property type="component" value="Unassembled WGS sequence"/>
</dbReference>
<dbReference type="STRING" id="37658.SAMN05661086_02159"/>
<organism evidence="9 10">
    <name type="scientific">Anaeromicropila populeti</name>
    <dbReference type="NCBI Taxonomy" id="37658"/>
    <lineage>
        <taxon>Bacteria</taxon>
        <taxon>Bacillati</taxon>
        <taxon>Bacillota</taxon>
        <taxon>Clostridia</taxon>
        <taxon>Lachnospirales</taxon>
        <taxon>Lachnospiraceae</taxon>
        <taxon>Anaeromicropila</taxon>
    </lineage>
</organism>
<dbReference type="GO" id="GO:0005283">
    <property type="term" value="F:amino acid:sodium symporter activity"/>
    <property type="evidence" value="ECO:0007669"/>
    <property type="project" value="InterPro"/>
</dbReference>
<keyword evidence="5 8" id="KW-0812">Transmembrane</keyword>
<evidence type="ECO:0000256" key="4">
    <source>
        <dbReference type="ARBA" id="ARBA00022475"/>
    </source>
</evidence>
<feature type="transmembrane region" description="Helical" evidence="8">
    <location>
        <begin position="292"/>
        <end position="312"/>
    </location>
</feature>
<feature type="transmembrane region" description="Helical" evidence="8">
    <location>
        <begin position="340"/>
        <end position="359"/>
    </location>
</feature>
<evidence type="ECO:0000256" key="3">
    <source>
        <dbReference type="ARBA" id="ARBA00022448"/>
    </source>
</evidence>
<evidence type="ECO:0000256" key="7">
    <source>
        <dbReference type="ARBA" id="ARBA00023136"/>
    </source>
</evidence>
<dbReference type="InterPro" id="IPR001463">
    <property type="entry name" value="Na/Ala_symport"/>
</dbReference>
<evidence type="ECO:0000313" key="9">
    <source>
        <dbReference type="EMBL" id="SFR84789.1"/>
    </source>
</evidence>
<feature type="transmembrane region" description="Helical" evidence="8">
    <location>
        <begin position="82"/>
        <end position="103"/>
    </location>
</feature>
<dbReference type="NCBIfam" id="TIGR00835">
    <property type="entry name" value="agcS"/>
    <property type="match status" value="1"/>
</dbReference>
<name>A0A1I6K0N1_9FIRM</name>
<evidence type="ECO:0000256" key="1">
    <source>
        <dbReference type="ARBA" id="ARBA00004651"/>
    </source>
</evidence>
<keyword evidence="3 8" id="KW-0813">Transport</keyword>
<dbReference type="PANTHER" id="PTHR30330:SF3">
    <property type="entry name" value="TRANSCRIPTIONAL REGULATOR, LRP FAMILY"/>
    <property type="match status" value="1"/>
</dbReference>
<feature type="transmembrane region" description="Helical" evidence="8">
    <location>
        <begin position="163"/>
        <end position="186"/>
    </location>
</feature>
<keyword evidence="7 8" id="KW-0472">Membrane</keyword>
<dbReference type="PANTHER" id="PTHR30330">
    <property type="entry name" value="AGSS FAMILY TRANSPORTER, SODIUM-ALANINE"/>
    <property type="match status" value="1"/>
</dbReference>
<dbReference type="GO" id="GO:0005886">
    <property type="term" value="C:plasma membrane"/>
    <property type="evidence" value="ECO:0007669"/>
    <property type="project" value="UniProtKB-SubCell"/>
</dbReference>
<accession>A0A1I6K0N1</accession>
<evidence type="ECO:0000256" key="5">
    <source>
        <dbReference type="ARBA" id="ARBA00022692"/>
    </source>
</evidence>
<dbReference type="EMBL" id="FOYZ01000007">
    <property type="protein sequence ID" value="SFR84789.1"/>
    <property type="molecule type" value="Genomic_DNA"/>
</dbReference>
<gene>
    <name evidence="9" type="ORF">SAMN05661086_02159</name>
</gene>
<proteinExistence type="inferred from homology"/>
<dbReference type="Pfam" id="PF01235">
    <property type="entry name" value="Na_Ala_symp"/>
    <property type="match status" value="1"/>
</dbReference>
<feature type="transmembrane region" description="Helical" evidence="8">
    <location>
        <begin position="401"/>
        <end position="417"/>
    </location>
</feature>
<feature type="transmembrane region" description="Helical" evidence="8">
    <location>
        <begin position="52"/>
        <end position="76"/>
    </location>
</feature>
<evidence type="ECO:0000256" key="6">
    <source>
        <dbReference type="ARBA" id="ARBA00022989"/>
    </source>
</evidence>
<protein>
    <submittedName>
        <fullName evidence="9">Alanine or glycine:cation symporter, AGCS family</fullName>
    </submittedName>
</protein>
<feature type="transmembrane region" description="Helical" evidence="8">
    <location>
        <begin position="198"/>
        <end position="221"/>
    </location>
</feature>
<comment type="similarity">
    <text evidence="2 8">Belongs to the alanine or glycine:cation symporter (AGCS) (TC 2.A.25) family.</text>
</comment>
<dbReference type="RefSeq" id="WP_242940513.1">
    <property type="nucleotide sequence ID" value="NZ_FOYZ01000007.1"/>
</dbReference>
<evidence type="ECO:0000256" key="2">
    <source>
        <dbReference type="ARBA" id="ARBA00009261"/>
    </source>
</evidence>
<evidence type="ECO:0000256" key="8">
    <source>
        <dbReference type="RuleBase" id="RU363064"/>
    </source>
</evidence>